<gene>
    <name evidence="2" type="ORF">METZ01_LOCUS264951</name>
</gene>
<dbReference type="InterPro" id="IPR037401">
    <property type="entry name" value="SnoaL-like"/>
</dbReference>
<proteinExistence type="predicted"/>
<dbReference type="SUPFAM" id="SSF54427">
    <property type="entry name" value="NTF2-like"/>
    <property type="match status" value="1"/>
</dbReference>
<organism evidence="2">
    <name type="scientific">marine metagenome</name>
    <dbReference type="NCBI Taxonomy" id="408172"/>
    <lineage>
        <taxon>unclassified sequences</taxon>
        <taxon>metagenomes</taxon>
        <taxon>ecological metagenomes</taxon>
    </lineage>
</organism>
<dbReference type="InterPro" id="IPR032710">
    <property type="entry name" value="NTF2-like_dom_sf"/>
</dbReference>
<dbReference type="EMBL" id="UINC01074674">
    <property type="protein sequence ID" value="SVC12097.1"/>
    <property type="molecule type" value="Genomic_DNA"/>
</dbReference>
<name>A0A382JLX9_9ZZZZ</name>
<protein>
    <recommendedName>
        <fullName evidence="1">SnoaL-like domain-containing protein</fullName>
    </recommendedName>
</protein>
<reference evidence="2" key="1">
    <citation type="submission" date="2018-05" db="EMBL/GenBank/DDBJ databases">
        <authorList>
            <person name="Lanie J.A."/>
            <person name="Ng W.-L."/>
            <person name="Kazmierczak K.M."/>
            <person name="Andrzejewski T.M."/>
            <person name="Davidsen T.M."/>
            <person name="Wayne K.J."/>
            <person name="Tettelin H."/>
            <person name="Glass J.I."/>
            <person name="Rusch D."/>
            <person name="Podicherti R."/>
            <person name="Tsui H.-C.T."/>
            <person name="Winkler M.E."/>
        </authorList>
    </citation>
    <scope>NUCLEOTIDE SEQUENCE</scope>
</reference>
<dbReference type="Gene3D" id="3.10.450.50">
    <property type="match status" value="1"/>
</dbReference>
<evidence type="ECO:0000313" key="2">
    <source>
        <dbReference type="EMBL" id="SVC12097.1"/>
    </source>
</evidence>
<dbReference type="PROSITE" id="PS51257">
    <property type="entry name" value="PROKAR_LIPOPROTEIN"/>
    <property type="match status" value="1"/>
</dbReference>
<feature type="domain" description="SnoaL-like" evidence="1">
    <location>
        <begin position="47"/>
        <end position="155"/>
    </location>
</feature>
<sequence length="172" mass="19648">MKKLLIVLIGLVFTSCVNVETEVVKTDAEESVSLQHPDFEKNKEIAQKFIDLHYAEDWEAQAELLHEDLDWSPPMYGSENYGKAEHVEAMKMYQQMFDNIKFEADYWLPGVDPETGIRDGSVRTYGTWTGIHTESGKEWALKSYHPMAFNDGKIIGGGDYFDFGGFMASFQE</sequence>
<evidence type="ECO:0000259" key="1">
    <source>
        <dbReference type="Pfam" id="PF12680"/>
    </source>
</evidence>
<dbReference type="AlphaFoldDB" id="A0A382JLX9"/>
<accession>A0A382JLX9</accession>
<dbReference type="Pfam" id="PF12680">
    <property type="entry name" value="SnoaL_2"/>
    <property type="match status" value="1"/>
</dbReference>